<feature type="coiled-coil region" evidence="1">
    <location>
        <begin position="550"/>
        <end position="597"/>
    </location>
</feature>
<dbReference type="GO" id="GO:0016887">
    <property type="term" value="F:ATP hydrolysis activity"/>
    <property type="evidence" value="ECO:0007669"/>
    <property type="project" value="InterPro"/>
</dbReference>
<dbReference type="InterPro" id="IPR038729">
    <property type="entry name" value="Rad50/SbcC_AAA"/>
</dbReference>
<dbReference type="PANTHER" id="PTHR32114:SF2">
    <property type="entry name" value="ABC TRANSPORTER ABCH.3"/>
    <property type="match status" value="1"/>
</dbReference>
<dbReference type="Gene3D" id="3.40.50.300">
    <property type="entry name" value="P-loop containing nucleotide triphosphate hydrolases"/>
    <property type="match status" value="2"/>
</dbReference>
<dbReference type="Pfam" id="PF13476">
    <property type="entry name" value="AAA_23"/>
    <property type="match status" value="1"/>
</dbReference>
<accession>E1Y8J4</accession>
<name>E1Y8J4_9BACT</name>
<dbReference type="Pfam" id="PF13558">
    <property type="entry name" value="SbcC_Walker_B"/>
    <property type="match status" value="1"/>
</dbReference>
<proteinExistence type="predicted"/>
<feature type="coiled-coil region" evidence="1">
    <location>
        <begin position="715"/>
        <end position="777"/>
    </location>
</feature>
<evidence type="ECO:0000256" key="2">
    <source>
        <dbReference type="SAM" id="MobiDB-lite"/>
    </source>
</evidence>
<sequence>MRILQVRFKNLNSLAGEWEIDLTHPAFASDGIFAITGPTGAGKTTILDAICLALYGRTPRLNKVTRSGNEIMSRQTGECFAEVTFETQAGRFRCHWSQHRSRKKPDGELQSPKHEIADADSGKIFESKIRGVAEQIEMATGMDFDRFTRSMLLAQGGFAAFLQAAPDERAPILEQITGTEIYSRISIRVHERRSEERNKLETLQAQLAGMQLLNEEDEKQLKSDLEHNILNENNLSQQITQNNQAISWLDNIVSLEKELCIIDERKQNWLTRQKAFLPELEKLNCANQALELAGEFAGLTSLRSEQEADSQNHCNCLQTLPKQDAEVKQAENTLKIAGENLEKKKSVQKENLPVIRKVRELDLKLREKETPIKITGDAIAELEKSIADLSTKNDKDLKSFKAKKNTLNEILQHLAETKEDEGLVENLAVIKSRFDSLRDLNESHLGKVKELGEAETKKAETIKAWINQQANHKAAKKEHDDIMKTLEQKQTELKKVLAGREISEWRNLFSEFKDKKALLEKVSESLQSLTETRRVFGLLNSRNEPLAAEKDLIAQQLQTQTEKVTALEREMNLLETQLSLLKKIRDFEKARQQLEDEQPCPLCGSKDHPFARGNIPVPDETTTELKLVRAGLKKVNDSVSDLKVKQAQIQKDLEQIATGKKECTDWMETEQDRIHLGLTALSIESSGKDVEKILPGLQKENEENLNSASGIVKIAEGFEKEIATLLRSLEKTKEAVIRSELDTQTAGYGKESAEHAAERTQKDFEALATRLAKAQDEVLIDVLPYGIKSLSTDSLDRIILELTSRRDRWLSRQKEKSELEQQISSLNIQTQHQTEQIGRSEIELKKQQQIYSILLGELEAIANERRILFGHKNPDDEETRMSAATESAEKDFENTRLILDTASQKLSKLKNRIEELEKSISARADRLKTAEEAFGVRLGIFGFTDETGYLSACLPEEVRKNLMQQAMLLETEQTKLETRRKDKSELLETQRQKQVTDLSREQICKTIDDLVICHRELQQEIGGIRQKLKDNDSTRQKQQEKTMAIDAQKRESSRWDILHELIGSADGKKYRNFAQGLTFEMMIGHANRQLQKMTDRYLLIRDDYQPLELNVVDNYQAGEIRSTKNLSGGESFIVSLALALGLSHMASKNVRVDSLFLDEGFGALDEDILDTALETLSGLQQDGKLIGVISHVLALKERINAQIQIIPQTGGRSLISGPGCNRLNHSFDTNL</sequence>
<feature type="coiled-coil region" evidence="1">
    <location>
        <begin position="193"/>
        <end position="220"/>
    </location>
</feature>
<feature type="domain" description="Rad50/SbcC-type AAA" evidence="3">
    <location>
        <begin position="6"/>
        <end position="208"/>
    </location>
</feature>
<dbReference type="EMBL" id="FR695864">
    <property type="protein sequence ID" value="CBX26888.1"/>
    <property type="molecule type" value="Genomic_DNA"/>
</dbReference>
<feature type="region of interest" description="Disordered" evidence="2">
    <location>
        <begin position="96"/>
        <end position="117"/>
    </location>
</feature>
<organism evidence="4">
    <name type="scientific">uncultured Desulfobacterium sp</name>
    <dbReference type="NCBI Taxonomy" id="201089"/>
    <lineage>
        <taxon>Bacteria</taxon>
        <taxon>Pseudomonadati</taxon>
        <taxon>Thermodesulfobacteriota</taxon>
        <taxon>Desulfobacteria</taxon>
        <taxon>Desulfobacterales</taxon>
        <taxon>Desulfobacteriaceae</taxon>
        <taxon>Desulfobacterium</taxon>
        <taxon>environmental samples</taxon>
    </lineage>
</organism>
<feature type="coiled-coil region" evidence="1">
    <location>
        <begin position="899"/>
        <end position="933"/>
    </location>
</feature>
<dbReference type="PANTHER" id="PTHR32114">
    <property type="entry name" value="ABC TRANSPORTER ABCH.3"/>
    <property type="match status" value="1"/>
</dbReference>
<protein>
    <recommendedName>
        <fullName evidence="3">Rad50/SbcC-type AAA domain-containing protein</fullName>
    </recommendedName>
</protein>
<gene>
    <name evidence="4" type="ORF">N47_A09170</name>
</gene>
<feature type="compositionally biased region" description="Basic and acidic residues" evidence="2">
    <location>
        <begin position="104"/>
        <end position="117"/>
    </location>
</feature>
<keyword evidence="1" id="KW-0175">Coiled coil</keyword>
<dbReference type="InterPro" id="IPR027417">
    <property type="entry name" value="P-loop_NTPase"/>
</dbReference>
<dbReference type="GO" id="GO:0006302">
    <property type="term" value="P:double-strand break repair"/>
    <property type="evidence" value="ECO:0007669"/>
    <property type="project" value="InterPro"/>
</dbReference>
<evidence type="ECO:0000313" key="4">
    <source>
        <dbReference type="EMBL" id="CBX26888.1"/>
    </source>
</evidence>
<dbReference type="AlphaFoldDB" id="E1Y8J4"/>
<dbReference type="SUPFAM" id="SSF52540">
    <property type="entry name" value="P-loop containing nucleoside triphosphate hydrolases"/>
    <property type="match status" value="1"/>
</dbReference>
<evidence type="ECO:0000256" key="1">
    <source>
        <dbReference type="SAM" id="Coils"/>
    </source>
</evidence>
<reference evidence="4" key="1">
    <citation type="journal article" date="2011" name="Environ. Microbiol.">
        <title>Genomic insights into the metabolic potential of the polycyclic aromatic hydrocarbon degrading sulfate-reducing Deltaproteobacterium N47.</title>
        <authorList>
            <person name="Bergmann F."/>
            <person name="Selesi D."/>
            <person name="Weinmaier T."/>
            <person name="Tischler P."/>
            <person name="Rattei T."/>
            <person name="Meckenstock R.U."/>
        </authorList>
    </citation>
    <scope>NUCLEOTIDE SEQUENCE</scope>
</reference>
<evidence type="ECO:0000259" key="3">
    <source>
        <dbReference type="Pfam" id="PF13476"/>
    </source>
</evidence>